<sequence>MNDTAAPGRLQLAGRIDMDSAAAQLAQLKRQLNGSAAQEIDLSGVTASDSAALALLLELLRHGRQSGRALRIGTLPPTLASLARLYGLDELLQGPSGNLS</sequence>
<protein>
    <submittedName>
        <fullName evidence="2">Phospholipid transport system transporter-binding protein</fullName>
    </submittedName>
</protein>
<gene>
    <name evidence="2" type="ORF">SAMN02745746_03979</name>
</gene>
<dbReference type="AlphaFoldDB" id="A0A1Y6CBV0"/>
<dbReference type="PROSITE" id="PS50801">
    <property type="entry name" value="STAS"/>
    <property type="match status" value="1"/>
</dbReference>
<reference evidence="3" key="1">
    <citation type="submission" date="2017-04" db="EMBL/GenBank/DDBJ databases">
        <authorList>
            <person name="Varghese N."/>
            <person name="Submissions S."/>
        </authorList>
    </citation>
    <scope>NUCLEOTIDE SEQUENCE [LARGE SCALE GENOMIC DNA]</scope>
    <source>
        <strain evidence="3">DSM 22618</strain>
    </source>
</reference>
<accession>A0A1Y6CBV0</accession>
<evidence type="ECO:0000313" key="2">
    <source>
        <dbReference type="EMBL" id="SMF55882.1"/>
    </source>
</evidence>
<dbReference type="EMBL" id="FXAG01000034">
    <property type="protein sequence ID" value="SMF55882.1"/>
    <property type="molecule type" value="Genomic_DNA"/>
</dbReference>
<name>A0A1Y6CBV0_9NEIS</name>
<proteinExistence type="predicted"/>
<feature type="domain" description="STAS" evidence="1">
    <location>
        <begin position="10"/>
        <end position="100"/>
    </location>
</feature>
<organism evidence="2 3">
    <name type="scientific">Pseudogulbenkiania subflava DSM 22618</name>
    <dbReference type="NCBI Taxonomy" id="1123014"/>
    <lineage>
        <taxon>Bacteria</taxon>
        <taxon>Pseudomonadati</taxon>
        <taxon>Pseudomonadota</taxon>
        <taxon>Betaproteobacteria</taxon>
        <taxon>Neisseriales</taxon>
        <taxon>Chromobacteriaceae</taxon>
        <taxon>Pseudogulbenkiania</taxon>
    </lineage>
</organism>
<dbReference type="Proteomes" id="UP000192920">
    <property type="component" value="Unassembled WGS sequence"/>
</dbReference>
<dbReference type="SUPFAM" id="SSF52091">
    <property type="entry name" value="SpoIIaa-like"/>
    <property type="match status" value="1"/>
</dbReference>
<dbReference type="PANTHER" id="PTHR35849">
    <property type="entry name" value="BLR2341 PROTEIN"/>
    <property type="match status" value="1"/>
</dbReference>
<evidence type="ECO:0000313" key="3">
    <source>
        <dbReference type="Proteomes" id="UP000192920"/>
    </source>
</evidence>
<dbReference type="InterPro" id="IPR058548">
    <property type="entry name" value="MlaB-like_STAS"/>
</dbReference>
<dbReference type="RefSeq" id="WP_085277924.1">
    <property type="nucleotide sequence ID" value="NZ_FXAG01000034.1"/>
</dbReference>
<dbReference type="Gene3D" id="3.30.750.24">
    <property type="entry name" value="STAS domain"/>
    <property type="match status" value="1"/>
</dbReference>
<evidence type="ECO:0000259" key="1">
    <source>
        <dbReference type="PROSITE" id="PS50801"/>
    </source>
</evidence>
<dbReference type="PANTHER" id="PTHR35849:SF1">
    <property type="entry name" value="INTERMEMBRANE PHOSPHOLIPID TRANSPORT SYSTEM BINDING PROTEIN MLAB"/>
    <property type="match status" value="1"/>
</dbReference>
<keyword evidence="3" id="KW-1185">Reference proteome</keyword>
<dbReference type="Pfam" id="PF13466">
    <property type="entry name" value="STAS_2"/>
    <property type="match status" value="1"/>
</dbReference>
<dbReference type="InterPro" id="IPR036513">
    <property type="entry name" value="STAS_dom_sf"/>
</dbReference>
<dbReference type="InterPro" id="IPR002645">
    <property type="entry name" value="STAS_dom"/>
</dbReference>
<dbReference type="InterPro" id="IPR052746">
    <property type="entry name" value="MlaB_ABC_Transporter"/>
</dbReference>
<dbReference type="STRING" id="1123014.SAMN02745746_03979"/>